<proteinExistence type="inferred from homology"/>
<feature type="compositionally biased region" description="Low complexity" evidence="6">
    <location>
        <begin position="134"/>
        <end position="148"/>
    </location>
</feature>
<evidence type="ECO:0000313" key="8">
    <source>
        <dbReference type="EnsemblPlants" id="Pp3c21_13650V3.1"/>
    </source>
</evidence>
<dbReference type="AlphaFoldDB" id="A0A2K1IRV6"/>
<dbReference type="Gramene" id="Pp3c21_13650V3.1">
    <property type="protein sequence ID" value="Pp3c21_13650V3.1"/>
    <property type="gene ID" value="Pp3c21_13650"/>
</dbReference>
<dbReference type="STRING" id="3218.A0A2K1IRV6"/>
<dbReference type="InterPro" id="IPR001680">
    <property type="entry name" value="WD40_rpt"/>
</dbReference>
<dbReference type="Pfam" id="PF00400">
    <property type="entry name" value="WD40"/>
    <property type="match status" value="2"/>
</dbReference>
<dbReference type="GO" id="GO:0000932">
    <property type="term" value="C:P-body"/>
    <property type="evidence" value="ECO:0007669"/>
    <property type="project" value="UniProtKB-SubCell"/>
</dbReference>
<evidence type="ECO:0000256" key="4">
    <source>
        <dbReference type="ARBA" id="ARBA00022574"/>
    </source>
</evidence>
<comment type="subcellular location">
    <subcellularLocation>
        <location evidence="1">Cytoplasm</location>
        <location evidence="1">P-body</location>
    </subcellularLocation>
</comment>
<dbReference type="PANTHER" id="PTHR15598:SF5">
    <property type="entry name" value="ENHANCER OF MRNA-DECAPPING PROTEIN 4"/>
    <property type="match status" value="1"/>
</dbReference>
<dbReference type="PaxDb" id="3218-PP1S132_84V6.1"/>
<dbReference type="InterPro" id="IPR045152">
    <property type="entry name" value="EDC4-like"/>
</dbReference>
<evidence type="ECO:0000256" key="1">
    <source>
        <dbReference type="ARBA" id="ARBA00004201"/>
    </source>
</evidence>
<keyword evidence="5" id="KW-0677">Repeat</keyword>
<keyword evidence="3" id="KW-0963">Cytoplasm</keyword>
<sequence length="488" mass="49764">MGAPGPPGGFDAQKYMRGGQYAPQIHPSQGQGGHPATSGGFYSQPVPSAFPTASFAPSASVAPKSSSFPPLPGGGAMFNAANVPQGAGAIPNPFYFARDRGQGGGGYAGGGGAPGPLPVPKAGDFSLGGGGGSHPSPTASSAAGASVGQERGAVGVSSSPLDGARLMALLTTQSAAEGGGDGAAGSVVPELEVAASEGKFGGAKAPAMTMASAGTVASSTVPAGLPKALQDSKLPRGRVLQGERIVYDVDVRRADEAQPQLEVRSICAYGSDPEPILGRQIAVNKDFICYGLRGANIRIINPTAESKTLLRGHGERVTDMAFFAENVNKFASASTDGRVFVRLIVESRDKDGKPFIQDQIVAAVHFIGDWESTNPRICWQTQDTLLVAVGKYILSMDLKKLEKAGPAGVPTTEEPVVCEMKGLVEGVTLIGQHEEEVTDLAVPLYSQSHVASASADGSVRVMSLGFGGLLVAVTVVKGGGRVGAWLSR</sequence>
<keyword evidence="9" id="KW-1185">Reference proteome</keyword>
<keyword evidence="4" id="KW-0853">WD repeat</keyword>
<dbReference type="Gene3D" id="2.130.10.10">
    <property type="entry name" value="YVTN repeat-like/Quinoprotein amine dehydrogenase"/>
    <property type="match status" value="1"/>
</dbReference>
<organism evidence="7">
    <name type="scientific">Physcomitrium patens</name>
    <name type="common">Spreading-leaved earth moss</name>
    <name type="synonym">Physcomitrella patens</name>
    <dbReference type="NCBI Taxonomy" id="3218"/>
    <lineage>
        <taxon>Eukaryota</taxon>
        <taxon>Viridiplantae</taxon>
        <taxon>Streptophyta</taxon>
        <taxon>Embryophyta</taxon>
        <taxon>Bryophyta</taxon>
        <taxon>Bryophytina</taxon>
        <taxon>Bryopsida</taxon>
        <taxon>Funariidae</taxon>
        <taxon>Funariales</taxon>
        <taxon>Funariaceae</taxon>
        <taxon>Physcomitrium</taxon>
    </lineage>
</organism>
<evidence type="ECO:0008006" key="10">
    <source>
        <dbReference type="Google" id="ProtNLM"/>
    </source>
</evidence>
<dbReference type="EnsemblPlants" id="Pp3c21_13650V3.1">
    <property type="protein sequence ID" value="Pp3c21_13650V3.1"/>
    <property type="gene ID" value="Pp3c21_13650"/>
</dbReference>
<feature type="region of interest" description="Disordered" evidence="6">
    <location>
        <begin position="1"/>
        <end position="44"/>
    </location>
</feature>
<evidence type="ECO:0000256" key="2">
    <source>
        <dbReference type="ARBA" id="ARBA00009639"/>
    </source>
</evidence>
<dbReference type="Proteomes" id="UP000006727">
    <property type="component" value="Chromosome 21"/>
</dbReference>
<evidence type="ECO:0000256" key="5">
    <source>
        <dbReference type="ARBA" id="ARBA00022737"/>
    </source>
</evidence>
<dbReference type="InterPro" id="IPR036322">
    <property type="entry name" value="WD40_repeat_dom_sf"/>
</dbReference>
<evidence type="ECO:0000313" key="9">
    <source>
        <dbReference type="Proteomes" id="UP000006727"/>
    </source>
</evidence>
<dbReference type="InParanoid" id="A0A2K1IRV6"/>
<evidence type="ECO:0000256" key="6">
    <source>
        <dbReference type="SAM" id="MobiDB-lite"/>
    </source>
</evidence>
<reference evidence="7 9" key="1">
    <citation type="journal article" date="2008" name="Science">
        <title>The Physcomitrella genome reveals evolutionary insights into the conquest of land by plants.</title>
        <authorList>
            <person name="Rensing S."/>
            <person name="Lang D."/>
            <person name="Zimmer A."/>
            <person name="Terry A."/>
            <person name="Salamov A."/>
            <person name="Shapiro H."/>
            <person name="Nishiyama T."/>
            <person name="Perroud P.-F."/>
            <person name="Lindquist E."/>
            <person name="Kamisugi Y."/>
            <person name="Tanahashi T."/>
            <person name="Sakakibara K."/>
            <person name="Fujita T."/>
            <person name="Oishi K."/>
            <person name="Shin-I T."/>
            <person name="Kuroki Y."/>
            <person name="Toyoda A."/>
            <person name="Suzuki Y."/>
            <person name="Hashimoto A."/>
            <person name="Yamaguchi K."/>
            <person name="Sugano A."/>
            <person name="Kohara Y."/>
            <person name="Fujiyama A."/>
            <person name="Anterola A."/>
            <person name="Aoki S."/>
            <person name="Ashton N."/>
            <person name="Barbazuk W.B."/>
            <person name="Barker E."/>
            <person name="Bennetzen J."/>
            <person name="Bezanilla M."/>
            <person name="Blankenship R."/>
            <person name="Cho S.H."/>
            <person name="Dutcher S."/>
            <person name="Estelle M."/>
            <person name="Fawcett J.A."/>
            <person name="Gundlach H."/>
            <person name="Hanada K."/>
            <person name="Heyl A."/>
            <person name="Hicks K.A."/>
            <person name="Hugh J."/>
            <person name="Lohr M."/>
            <person name="Mayer K."/>
            <person name="Melkozernov A."/>
            <person name="Murata T."/>
            <person name="Nelson D."/>
            <person name="Pils B."/>
            <person name="Prigge M."/>
            <person name="Reiss B."/>
            <person name="Renner T."/>
            <person name="Rombauts S."/>
            <person name="Rushton P."/>
            <person name="Sanderfoot A."/>
            <person name="Schween G."/>
            <person name="Shiu S.-H."/>
            <person name="Stueber K."/>
            <person name="Theodoulou F.L."/>
            <person name="Tu H."/>
            <person name="Van de Peer Y."/>
            <person name="Verrier P.J."/>
            <person name="Waters E."/>
            <person name="Wood A."/>
            <person name="Yang L."/>
            <person name="Cove D."/>
            <person name="Cuming A."/>
            <person name="Hasebe M."/>
            <person name="Lucas S."/>
            <person name="Mishler D.B."/>
            <person name="Reski R."/>
            <person name="Grigoriev I."/>
            <person name="Quatrano R.S."/>
            <person name="Boore J.L."/>
        </authorList>
    </citation>
    <scope>NUCLEOTIDE SEQUENCE [LARGE SCALE GENOMIC DNA]</scope>
    <source>
        <strain evidence="8 9">cv. Gransden 2004</strain>
    </source>
</reference>
<dbReference type="SUPFAM" id="SSF50978">
    <property type="entry name" value="WD40 repeat-like"/>
    <property type="match status" value="1"/>
</dbReference>
<feature type="region of interest" description="Disordered" evidence="6">
    <location>
        <begin position="106"/>
        <end position="157"/>
    </location>
</feature>
<dbReference type="InterPro" id="IPR015943">
    <property type="entry name" value="WD40/YVTN_repeat-like_dom_sf"/>
</dbReference>
<dbReference type="SMART" id="SM00320">
    <property type="entry name" value="WD40"/>
    <property type="match status" value="2"/>
</dbReference>
<reference evidence="8" key="3">
    <citation type="submission" date="2020-12" db="UniProtKB">
        <authorList>
            <consortium name="EnsemblPlants"/>
        </authorList>
    </citation>
    <scope>IDENTIFICATION</scope>
</reference>
<evidence type="ECO:0000313" key="7">
    <source>
        <dbReference type="EMBL" id="PNR31998.1"/>
    </source>
</evidence>
<name>A0A2K1IRV6_PHYPA</name>
<dbReference type="PANTHER" id="PTHR15598">
    <property type="entry name" value="ENHANCER OF MRNA-DECAPPING PROTEIN 4"/>
    <property type="match status" value="1"/>
</dbReference>
<gene>
    <name evidence="7" type="ORF">PHYPA_026123</name>
</gene>
<accession>A0A2K1IRV6</accession>
<evidence type="ECO:0000256" key="3">
    <source>
        <dbReference type="ARBA" id="ARBA00022490"/>
    </source>
</evidence>
<comment type="similarity">
    <text evidence="2">Belongs to the WD repeat EDC4 family.</text>
</comment>
<reference evidence="7 9" key="2">
    <citation type="journal article" date="2018" name="Plant J.">
        <title>The Physcomitrella patens chromosome-scale assembly reveals moss genome structure and evolution.</title>
        <authorList>
            <person name="Lang D."/>
            <person name="Ullrich K.K."/>
            <person name="Murat F."/>
            <person name="Fuchs J."/>
            <person name="Jenkins J."/>
            <person name="Haas F.B."/>
            <person name="Piednoel M."/>
            <person name="Gundlach H."/>
            <person name="Van Bel M."/>
            <person name="Meyberg R."/>
            <person name="Vives C."/>
            <person name="Morata J."/>
            <person name="Symeonidi A."/>
            <person name="Hiss M."/>
            <person name="Muchero W."/>
            <person name="Kamisugi Y."/>
            <person name="Saleh O."/>
            <person name="Blanc G."/>
            <person name="Decker E.L."/>
            <person name="van Gessel N."/>
            <person name="Grimwood J."/>
            <person name="Hayes R.D."/>
            <person name="Graham S.W."/>
            <person name="Gunter L.E."/>
            <person name="McDaniel S.F."/>
            <person name="Hoernstein S.N.W."/>
            <person name="Larsson A."/>
            <person name="Li F.W."/>
            <person name="Perroud P.F."/>
            <person name="Phillips J."/>
            <person name="Ranjan P."/>
            <person name="Rokshar D.S."/>
            <person name="Rothfels C.J."/>
            <person name="Schneider L."/>
            <person name="Shu S."/>
            <person name="Stevenson D.W."/>
            <person name="Thummler F."/>
            <person name="Tillich M."/>
            <person name="Villarreal Aguilar J.C."/>
            <person name="Widiez T."/>
            <person name="Wong G.K."/>
            <person name="Wymore A."/>
            <person name="Zhang Y."/>
            <person name="Zimmer A.D."/>
            <person name="Quatrano R.S."/>
            <person name="Mayer K.F.X."/>
            <person name="Goodstein D."/>
            <person name="Casacuberta J.M."/>
            <person name="Vandepoele K."/>
            <person name="Reski R."/>
            <person name="Cuming A.C."/>
            <person name="Tuskan G.A."/>
            <person name="Maumus F."/>
            <person name="Salse J."/>
            <person name="Schmutz J."/>
            <person name="Rensing S.A."/>
        </authorList>
    </citation>
    <scope>NUCLEOTIDE SEQUENCE [LARGE SCALE GENOMIC DNA]</scope>
    <source>
        <strain evidence="8 9">cv. Gransden 2004</strain>
    </source>
</reference>
<dbReference type="GO" id="GO:0031087">
    <property type="term" value="P:deadenylation-independent decapping of nuclear-transcribed mRNA"/>
    <property type="evidence" value="ECO:0007669"/>
    <property type="project" value="InterPro"/>
</dbReference>
<protein>
    <recommendedName>
        <fullName evidence="10">Enhancer of mRNA-decapping protein 4 WD40 repeat region domain-containing protein</fullName>
    </recommendedName>
</protein>
<dbReference type="EMBL" id="ABEU02000021">
    <property type="protein sequence ID" value="PNR31998.1"/>
    <property type="molecule type" value="Genomic_DNA"/>
</dbReference>